<accession>A0A1I5RQ87</accession>
<evidence type="ECO:0000313" key="2">
    <source>
        <dbReference type="Proteomes" id="UP000183769"/>
    </source>
</evidence>
<dbReference type="AlphaFoldDB" id="A0A1I5RQ87"/>
<gene>
    <name evidence="1" type="ORF">SAMN05216277_10583</name>
</gene>
<evidence type="ECO:0000313" key="1">
    <source>
        <dbReference type="EMBL" id="SFP60570.1"/>
    </source>
</evidence>
<sequence>MTDAVLAGVAAHNAGEYAVASAIWAGEAPVDPERHDAEVDEFDAANRLLDGLAAFATAVTGSRRGDWSAALDAATAAELAFDAVADDEGIDLAPIERWLAAFDADPELAERSSPPTVAVDGDRPTPGELPIAAAAVVAGAVAAARGDGPDVVADALRFAREAEHPETTRYATFLRDYAAADPSQRAIVFERLSGVVAQERRKEDDVAGLFE</sequence>
<name>A0A1I5RQ87_9EURY</name>
<dbReference type="OrthoDB" id="270022at2157"/>
<keyword evidence="2" id="KW-1185">Reference proteome</keyword>
<reference evidence="2" key="1">
    <citation type="submission" date="2016-10" db="EMBL/GenBank/DDBJ databases">
        <authorList>
            <person name="Varghese N."/>
            <person name="Submissions S."/>
        </authorList>
    </citation>
    <scope>NUCLEOTIDE SEQUENCE [LARGE SCALE GENOMIC DNA]</scope>
    <source>
        <strain evidence="2">CGMCC 1.10329</strain>
    </source>
</reference>
<dbReference type="Gene3D" id="1.10.3450.10">
    <property type="entry name" value="TTHA0068-like"/>
    <property type="match status" value="1"/>
</dbReference>
<dbReference type="EMBL" id="FOXI01000005">
    <property type="protein sequence ID" value="SFP60570.1"/>
    <property type="molecule type" value="Genomic_DNA"/>
</dbReference>
<dbReference type="RefSeq" id="WP_074877610.1">
    <property type="nucleotide sequence ID" value="NZ_FOXI01000005.1"/>
</dbReference>
<proteinExistence type="predicted"/>
<protein>
    <recommendedName>
        <fullName evidence="3">DUF309 domain-containing protein</fullName>
    </recommendedName>
</protein>
<evidence type="ECO:0008006" key="3">
    <source>
        <dbReference type="Google" id="ProtNLM"/>
    </source>
</evidence>
<organism evidence="1 2">
    <name type="scientific">Halolamina pelagica</name>
    <dbReference type="NCBI Taxonomy" id="699431"/>
    <lineage>
        <taxon>Archaea</taxon>
        <taxon>Methanobacteriati</taxon>
        <taxon>Methanobacteriota</taxon>
        <taxon>Stenosarchaea group</taxon>
        <taxon>Halobacteria</taxon>
        <taxon>Halobacteriales</taxon>
        <taxon>Haloferacaceae</taxon>
    </lineage>
</organism>
<dbReference type="Proteomes" id="UP000183769">
    <property type="component" value="Unassembled WGS sequence"/>
</dbReference>